<evidence type="ECO:0000313" key="3">
    <source>
        <dbReference type="Proteomes" id="UP000192356"/>
    </source>
</evidence>
<protein>
    <submittedName>
        <fullName evidence="2">Uncharacterized protein</fullName>
    </submittedName>
</protein>
<feature type="compositionally biased region" description="Low complexity" evidence="1">
    <location>
        <begin position="333"/>
        <end position="343"/>
    </location>
</feature>
<dbReference type="AlphaFoldDB" id="A0A1X0QCA4"/>
<proteinExistence type="predicted"/>
<dbReference type="VEuPathDB" id="MicrosporidiaDB:HERIO_710"/>
<feature type="region of interest" description="Disordered" evidence="1">
    <location>
        <begin position="333"/>
        <end position="353"/>
    </location>
</feature>
<comment type="caution">
    <text evidence="2">The sequence shown here is derived from an EMBL/GenBank/DDBJ whole genome shotgun (WGS) entry which is preliminary data.</text>
</comment>
<organism evidence="2 3">
    <name type="scientific">Hepatospora eriocheir</name>
    <dbReference type="NCBI Taxonomy" id="1081669"/>
    <lineage>
        <taxon>Eukaryota</taxon>
        <taxon>Fungi</taxon>
        <taxon>Fungi incertae sedis</taxon>
        <taxon>Microsporidia</taxon>
        <taxon>Hepatosporidae</taxon>
        <taxon>Hepatospora</taxon>
    </lineage>
</organism>
<gene>
    <name evidence="2" type="ORF">HERIO_710</name>
</gene>
<dbReference type="VEuPathDB" id="MicrosporidiaDB:A0H76_1870"/>
<feature type="compositionally biased region" description="Acidic residues" evidence="1">
    <location>
        <begin position="344"/>
        <end position="353"/>
    </location>
</feature>
<evidence type="ECO:0000256" key="1">
    <source>
        <dbReference type="SAM" id="MobiDB-lite"/>
    </source>
</evidence>
<sequence length="353" mass="42779">MNILKLIFIIITYNVKIIKSEKEIKDQIHLLTLQCEDKCRRLKVDILKNIMKRLLDDDNSNLKNNNLLSYFNCDLETINCNDENNFYTELCLFLNKYMKLMKMNECEILDKLKKLKKDCNWSFLAKLDDFIIKLVRKILFDYKYPKISIKIKDLEYLIIEREISECFRITWENLKMNELIQRIVNLKERLVKCDESRKTSSTSHLKKYNFKSKVDNRFINLNKYKLYFLNKRNKMTVCNDQDREVYFPVFIKKIKRHLLFKINEYNNFIKELNLTDEKSQSRRDQIINLIKDNMKFVESLKDENDTREFKSVMFNIVERLKMLEEADKFINSTNNESNDNYSSESEDDNNQFI</sequence>
<dbReference type="Proteomes" id="UP000192356">
    <property type="component" value="Unassembled WGS sequence"/>
</dbReference>
<accession>A0A1X0QCA4</accession>
<name>A0A1X0QCA4_9MICR</name>
<keyword evidence="3" id="KW-1185">Reference proteome</keyword>
<reference evidence="2 3" key="1">
    <citation type="journal article" date="2017" name="Environ. Microbiol.">
        <title>Decay of the glycolytic pathway and adaptation to intranuclear parasitism within Enterocytozoonidae microsporidia.</title>
        <authorList>
            <person name="Wiredu Boakye D."/>
            <person name="Jaroenlak P."/>
            <person name="Prachumwat A."/>
            <person name="Williams T.A."/>
            <person name="Bateman K.S."/>
            <person name="Itsathitphaisarn O."/>
            <person name="Sritunyalucksana K."/>
            <person name="Paszkiewicz K.H."/>
            <person name="Moore K.A."/>
            <person name="Stentiford G.D."/>
            <person name="Williams B.A."/>
        </authorList>
    </citation>
    <scope>NUCLEOTIDE SEQUENCE [LARGE SCALE GENOMIC DNA]</scope>
    <source>
        <strain evidence="2 3">GB1</strain>
    </source>
</reference>
<dbReference type="EMBL" id="LVKB01000023">
    <property type="protein sequence ID" value="ORD97429.1"/>
    <property type="molecule type" value="Genomic_DNA"/>
</dbReference>
<evidence type="ECO:0000313" key="2">
    <source>
        <dbReference type="EMBL" id="ORD97429.1"/>
    </source>
</evidence>